<protein>
    <recommendedName>
        <fullName evidence="2">BTB domain-containing protein</fullName>
    </recommendedName>
</protein>
<accession>A0A8H7R9Z4</accession>
<dbReference type="SMART" id="SM00225">
    <property type="entry name" value="BTB"/>
    <property type="match status" value="1"/>
</dbReference>
<keyword evidence="4" id="KW-1185">Reference proteome</keyword>
<comment type="caution">
    <text evidence="3">The sequence shown here is derived from an EMBL/GenBank/DDBJ whole genome shotgun (WGS) entry which is preliminary data.</text>
</comment>
<dbReference type="OrthoDB" id="2414723at2759"/>
<evidence type="ECO:0000313" key="3">
    <source>
        <dbReference type="EMBL" id="KAG2207109.1"/>
    </source>
</evidence>
<proteinExistence type="predicted"/>
<organism evidence="3 4">
    <name type="scientific">Mucor plumbeus</name>
    <dbReference type="NCBI Taxonomy" id="97098"/>
    <lineage>
        <taxon>Eukaryota</taxon>
        <taxon>Fungi</taxon>
        <taxon>Fungi incertae sedis</taxon>
        <taxon>Mucoromycota</taxon>
        <taxon>Mucoromycotina</taxon>
        <taxon>Mucoromycetes</taxon>
        <taxon>Mucorales</taxon>
        <taxon>Mucorineae</taxon>
        <taxon>Mucoraceae</taxon>
        <taxon>Mucor</taxon>
    </lineage>
</organism>
<dbReference type="Gene3D" id="3.30.710.10">
    <property type="entry name" value="Potassium Channel Kv1.1, Chain A"/>
    <property type="match status" value="2"/>
</dbReference>
<feature type="region of interest" description="Disordered" evidence="1">
    <location>
        <begin position="1"/>
        <end position="21"/>
    </location>
</feature>
<sequence>MSDYNSSNNYYSGNESSPNLNEETISNKRQKLTNQQQQDANNGSDFLNFDYNTMVDATTNNATLPEDFFMFVTDNNQDTNNLVDAQASIQSSANSITSPLQQQQQQNVQPLQQQQIPIQPPIQPQPQPQQLQLQQQLQQPKRQQIPLNSDPPNQAVHTIVVGGRPFRLSWESLKSDGPSNFFLEYFRKKKTAKSMHIDRDPDTFELIVRHLRGYYIRSQDDIQHQSLLCDATYYGLNRLKKTLQEQLYVNVGGRVFQLPWNLFQKDGTHNFFTGPLMHSLLSPHTDDGNSPPIYIDKDPDIFADIVNHLRGYTIHIRDEVHRKNLLRDAQYYVFRQLSDKLLTAQQTVAGFGDGSSPEVLLLLQDMRVVNMLPSQAMKQNKSYRIQDMTSPRDWSLTQLQYKRIAEGPPHALLVQVSDLSMQIHKTASTTKLLFEMNESDLKKMKNMAHVAKATLGVRMEIFLDDYCAITIDDNQVQSLQECIDQDLIETNWEPCHKQDHQDCQMSRLILQRAICGVHVIDSMLTLCALRFECISSKYRLNLKRQFLSN</sequence>
<dbReference type="InterPro" id="IPR003131">
    <property type="entry name" value="T1-type_BTB"/>
</dbReference>
<gene>
    <name evidence="3" type="ORF">INT46_004085</name>
</gene>
<evidence type="ECO:0000259" key="2">
    <source>
        <dbReference type="SMART" id="SM00225"/>
    </source>
</evidence>
<evidence type="ECO:0000313" key="4">
    <source>
        <dbReference type="Proteomes" id="UP000650833"/>
    </source>
</evidence>
<feature type="compositionally biased region" description="Low complexity" evidence="1">
    <location>
        <begin position="1"/>
        <end position="19"/>
    </location>
</feature>
<dbReference type="Pfam" id="PF02214">
    <property type="entry name" value="BTB_2"/>
    <property type="match status" value="2"/>
</dbReference>
<dbReference type="InterPro" id="IPR011333">
    <property type="entry name" value="SKP1/BTB/POZ_sf"/>
</dbReference>
<dbReference type="Proteomes" id="UP000650833">
    <property type="component" value="Unassembled WGS sequence"/>
</dbReference>
<dbReference type="AlphaFoldDB" id="A0A8H7R9Z4"/>
<feature type="domain" description="BTB" evidence="2">
    <location>
        <begin position="155"/>
        <end position="251"/>
    </location>
</feature>
<dbReference type="InterPro" id="IPR000210">
    <property type="entry name" value="BTB/POZ_dom"/>
</dbReference>
<feature type="region of interest" description="Disordered" evidence="1">
    <location>
        <begin position="93"/>
        <end position="113"/>
    </location>
</feature>
<evidence type="ECO:0000256" key="1">
    <source>
        <dbReference type="SAM" id="MobiDB-lite"/>
    </source>
</evidence>
<dbReference type="PANTHER" id="PTHR31758">
    <property type="entry name" value="BTB/POZ DOMAIN-CONTAINING PROTEIN YLR108C"/>
    <property type="match status" value="1"/>
</dbReference>
<dbReference type="EMBL" id="JAEPRC010000135">
    <property type="protein sequence ID" value="KAG2207109.1"/>
    <property type="molecule type" value="Genomic_DNA"/>
</dbReference>
<dbReference type="GO" id="GO:0051260">
    <property type="term" value="P:protein homooligomerization"/>
    <property type="evidence" value="ECO:0007669"/>
    <property type="project" value="InterPro"/>
</dbReference>
<name>A0A8H7R9Z4_9FUNG</name>
<dbReference type="PANTHER" id="PTHR31758:SF2">
    <property type="entry name" value="BTB_POZ DOMAIN-CONTAINING PROTEIN YLR108C"/>
    <property type="match status" value="1"/>
</dbReference>
<reference evidence="3" key="1">
    <citation type="submission" date="2020-12" db="EMBL/GenBank/DDBJ databases">
        <title>Metabolic potential, ecology and presence of endohyphal bacteria is reflected in genomic diversity of Mucoromycotina.</title>
        <authorList>
            <person name="Muszewska A."/>
            <person name="Okrasinska A."/>
            <person name="Steczkiewicz K."/>
            <person name="Drgas O."/>
            <person name="Orlowska M."/>
            <person name="Perlinska-Lenart U."/>
            <person name="Aleksandrzak-Piekarczyk T."/>
            <person name="Szatraj K."/>
            <person name="Zielenkiewicz U."/>
            <person name="Pilsyk S."/>
            <person name="Malc E."/>
            <person name="Mieczkowski P."/>
            <person name="Kruszewska J.S."/>
            <person name="Biernat P."/>
            <person name="Pawlowska J."/>
        </authorList>
    </citation>
    <scope>NUCLEOTIDE SEQUENCE</scope>
    <source>
        <strain evidence="3">CBS 226.32</strain>
    </source>
</reference>
<dbReference type="SUPFAM" id="SSF54695">
    <property type="entry name" value="POZ domain"/>
    <property type="match status" value="2"/>
</dbReference>